<evidence type="ECO:0000313" key="4">
    <source>
        <dbReference type="Proteomes" id="UP000518878"/>
    </source>
</evidence>
<dbReference type="HAMAP" id="MF_00460">
    <property type="entry name" value="UPF0125_RnfH"/>
    <property type="match status" value="1"/>
</dbReference>
<protein>
    <recommendedName>
        <fullName evidence="2">UPF0125 protein HBF32_05655</fullName>
    </recommendedName>
</protein>
<evidence type="ECO:0000256" key="2">
    <source>
        <dbReference type="HAMAP-Rule" id="MF_00460"/>
    </source>
</evidence>
<name>A0A7X5QT50_9GAMM</name>
<dbReference type="Proteomes" id="UP000518878">
    <property type="component" value="Unassembled WGS sequence"/>
</dbReference>
<comment type="similarity">
    <text evidence="1 2">Belongs to the UPF0125 (RnfH) family.</text>
</comment>
<dbReference type="NCBIfam" id="NF002490">
    <property type="entry name" value="PRK01777.1"/>
    <property type="match status" value="1"/>
</dbReference>
<dbReference type="PANTHER" id="PTHR37483">
    <property type="entry name" value="UPF0125 PROTEIN RATB"/>
    <property type="match status" value="1"/>
</dbReference>
<evidence type="ECO:0000256" key="1">
    <source>
        <dbReference type="ARBA" id="ARBA00010645"/>
    </source>
</evidence>
<reference evidence="3 4" key="1">
    <citation type="journal article" date="2006" name="Int. J. Syst. Evol. Microbiol.">
        <title>Dyella yeojuensis sp. nov., isolated from greenhouse soil in Korea.</title>
        <authorList>
            <person name="Kim B.Y."/>
            <person name="Weon H.Y."/>
            <person name="Lee K.H."/>
            <person name="Seok S.J."/>
            <person name="Kwon S.W."/>
            <person name="Go S.J."/>
            <person name="Stackebrandt E."/>
        </authorList>
    </citation>
    <scope>NUCLEOTIDE SEQUENCE [LARGE SCALE GENOMIC DNA]</scope>
    <source>
        <strain evidence="3 4">DSM 17673</strain>
    </source>
</reference>
<evidence type="ECO:0000313" key="3">
    <source>
        <dbReference type="EMBL" id="NID14953.1"/>
    </source>
</evidence>
<dbReference type="SUPFAM" id="SSF54285">
    <property type="entry name" value="MoaD/ThiS"/>
    <property type="match status" value="1"/>
</dbReference>
<organism evidence="3 4">
    <name type="scientific">Luteibacter yeojuensis</name>
    <dbReference type="NCBI Taxonomy" id="345309"/>
    <lineage>
        <taxon>Bacteria</taxon>
        <taxon>Pseudomonadati</taxon>
        <taxon>Pseudomonadota</taxon>
        <taxon>Gammaproteobacteria</taxon>
        <taxon>Lysobacterales</taxon>
        <taxon>Rhodanobacteraceae</taxon>
        <taxon>Luteibacter</taxon>
    </lineage>
</organism>
<comment type="caution">
    <text evidence="3">The sequence shown here is derived from an EMBL/GenBank/DDBJ whole genome shotgun (WGS) entry which is preliminary data.</text>
</comment>
<dbReference type="InterPro" id="IPR016155">
    <property type="entry name" value="Mopterin_synth/thiamin_S_b"/>
</dbReference>
<dbReference type="RefSeq" id="WP_166698733.1">
    <property type="nucleotide sequence ID" value="NZ_JAAQTL010000001.1"/>
</dbReference>
<accession>A0A7X5QT50</accession>
<gene>
    <name evidence="3" type="ORF">HBF32_05655</name>
</gene>
<dbReference type="Gene3D" id="3.10.20.280">
    <property type="entry name" value="RnfH-like"/>
    <property type="match status" value="1"/>
</dbReference>
<keyword evidence="4" id="KW-1185">Reference proteome</keyword>
<dbReference type="AlphaFoldDB" id="A0A7X5QT50"/>
<dbReference type="EMBL" id="JAAQTL010000001">
    <property type="protein sequence ID" value="NID14953.1"/>
    <property type="molecule type" value="Genomic_DNA"/>
</dbReference>
<dbReference type="PANTHER" id="PTHR37483:SF1">
    <property type="entry name" value="UPF0125 PROTEIN RATB"/>
    <property type="match status" value="1"/>
</dbReference>
<dbReference type="InterPro" id="IPR005346">
    <property type="entry name" value="RnfH"/>
</dbReference>
<dbReference type="InterPro" id="IPR037021">
    <property type="entry name" value="RnfH_sf"/>
</dbReference>
<dbReference type="Pfam" id="PF03658">
    <property type="entry name" value="Ub-RnfH"/>
    <property type="match status" value="1"/>
</dbReference>
<sequence>MAEIVVEVAYAGPEGQVVIPLAVPDGATAWDAVQLARTGLPSGVTPDPGRLGIFSKKVPAGRVLEEGDRVEIYRPLILDPMEARRRRAARGA</sequence>
<proteinExistence type="inferred from homology"/>